<name>A0A177DVH7_ALTAL</name>
<dbReference type="Proteomes" id="UP000077248">
    <property type="component" value="Unassembled WGS sequence"/>
</dbReference>
<reference evidence="1 2" key="1">
    <citation type="submission" date="2016-05" db="EMBL/GenBank/DDBJ databases">
        <title>Comparative analysis of secretome profiles of manganese(II)-oxidizing ascomycete fungi.</title>
        <authorList>
            <consortium name="DOE Joint Genome Institute"/>
            <person name="Zeiner C.A."/>
            <person name="Purvine S.O."/>
            <person name="Zink E.M."/>
            <person name="Wu S."/>
            <person name="Pasa-Tolic L."/>
            <person name="Chaput D.L."/>
            <person name="Haridas S."/>
            <person name="Grigoriev I.V."/>
            <person name="Santelli C.M."/>
            <person name="Hansel C.M."/>
        </authorList>
    </citation>
    <scope>NUCLEOTIDE SEQUENCE [LARGE SCALE GENOMIC DNA]</scope>
    <source>
        <strain evidence="1 2">SRC1lrK2f</strain>
    </source>
</reference>
<organism evidence="1 2">
    <name type="scientific">Alternaria alternata</name>
    <name type="common">Alternaria rot fungus</name>
    <name type="synonym">Torula alternata</name>
    <dbReference type="NCBI Taxonomy" id="5599"/>
    <lineage>
        <taxon>Eukaryota</taxon>
        <taxon>Fungi</taxon>
        <taxon>Dikarya</taxon>
        <taxon>Ascomycota</taxon>
        <taxon>Pezizomycotina</taxon>
        <taxon>Dothideomycetes</taxon>
        <taxon>Pleosporomycetidae</taxon>
        <taxon>Pleosporales</taxon>
        <taxon>Pleosporineae</taxon>
        <taxon>Pleosporaceae</taxon>
        <taxon>Alternaria</taxon>
        <taxon>Alternaria sect. Alternaria</taxon>
        <taxon>Alternaria alternata complex</taxon>
    </lineage>
</organism>
<gene>
    <name evidence="1" type="ORF">CC77DRAFT_699442</name>
</gene>
<dbReference type="VEuPathDB" id="FungiDB:CC77DRAFT_699442"/>
<dbReference type="EMBL" id="KV441473">
    <property type="protein sequence ID" value="OAG23181.1"/>
    <property type="molecule type" value="Genomic_DNA"/>
</dbReference>
<keyword evidence="2" id="KW-1185">Reference proteome</keyword>
<dbReference type="RefSeq" id="XP_018388602.1">
    <property type="nucleotide sequence ID" value="XM_018532809.1"/>
</dbReference>
<protein>
    <submittedName>
        <fullName evidence="1">Uncharacterized protein</fullName>
    </submittedName>
</protein>
<evidence type="ECO:0000313" key="1">
    <source>
        <dbReference type="EMBL" id="OAG23181.1"/>
    </source>
</evidence>
<dbReference type="KEGG" id="aalt:CC77DRAFT_699442"/>
<dbReference type="AlphaFoldDB" id="A0A177DVH7"/>
<accession>A0A177DVH7</accession>
<proteinExistence type="predicted"/>
<sequence>MPFSSSLFTQQHITVCVHPASLTNTPKAADPYIPLFKNTGFESRRRCLVGKSLCRR</sequence>
<evidence type="ECO:0000313" key="2">
    <source>
        <dbReference type="Proteomes" id="UP000077248"/>
    </source>
</evidence>
<dbReference type="GeneID" id="29118403"/>